<feature type="chain" id="PRO_5046296355" description="Lipoprotein" evidence="2">
    <location>
        <begin position="24"/>
        <end position="113"/>
    </location>
</feature>
<comment type="caution">
    <text evidence="3">The sequence shown here is derived from an EMBL/GenBank/DDBJ whole genome shotgun (WGS) entry which is preliminary data.</text>
</comment>
<dbReference type="Proteomes" id="UP001500711">
    <property type="component" value="Unassembled WGS sequence"/>
</dbReference>
<protein>
    <recommendedName>
        <fullName evidence="5">Lipoprotein</fullName>
    </recommendedName>
</protein>
<evidence type="ECO:0000256" key="2">
    <source>
        <dbReference type="SAM" id="SignalP"/>
    </source>
</evidence>
<keyword evidence="4" id="KW-1185">Reference proteome</keyword>
<proteinExistence type="predicted"/>
<feature type="signal peptide" evidence="2">
    <location>
        <begin position="1"/>
        <end position="23"/>
    </location>
</feature>
<accession>A0ABP7AQ29</accession>
<organism evidence="3 4">
    <name type="scientific">Lentzea roselyniae</name>
    <dbReference type="NCBI Taxonomy" id="531940"/>
    <lineage>
        <taxon>Bacteria</taxon>
        <taxon>Bacillati</taxon>
        <taxon>Actinomycetota</taxon>
        <taxon>Actinomycetes</taxon>
        <taxon>Pseudonocardiales</taxon>
        <taxon>Pseudonocardiaceae</taxon>
        <taxon>Lentzea</taxon>
    </lineage>
</organism>
<reference evidence="4" key="1">
    <citation type="journal article" date="2019" name="Int. J. Syst. Evol. Microbiol.">
        <title>The Global Catalogue of Microorganisms (GCM) 10K type strain sequencing project: providing services to taxonomists for standard genome sequencing and annotation.</title>
        <authorList>
            <consortium name="The Broad Institute Genomics Platform"/>
            <consortium name="The Broad Institute Genome Sequencing Center for Infectious Disease"/>
            <person name="Wu L."/>
            <person name="Ma J."/>
        </authorList>
    </citation>
    <scope>NUCLEOTIDE SEQUENCE [LARGE SCALE GENOMIC DNA]</scope>
    <source>
        <strain evidence="4">JCM 17494</strain>
    </source>
</reference>
<evidence type="ECO:0000313" key="3">
    <source>
        <dbReference type="EMBL" id="GAA3637270.1"/>
    </source>
</evidence>
<feature type="region of interest" description="Disordered" evidence="1">
    <location>
        <begin position="93"/>
        <end position="113"/>
    </location>
</feature>
<gene>
    <name evidence="3" type="ORF">GCM10022267_24710</name>
</gene>
<sequence>MRRITAALLGCLVLAGCASSWQADLKFKVTEIYDYQFSQDSPVEKKARLELVGSIPDDALSKENWDGFGVALAEVSGGEVEVGDELTCTARQEKDGPIQTGTMQTRLSGCKKA</sequence>
<evidence type="ECO:0000256" key="1">
    <source>
        <dbReference type="SAM" id="MobiDB-lite"/>
    </source>
</evidence>
<evidence type="ECO:0000313" key="4">
    <source>
        <dbReference type="Proteomes" id="UP001500711"/>
    </source>
</evidence>
<dbReference type="RefSeq" id="WP_346129773.1">
    <property type="nucleotide sequence ID" value="NZ_BAABBE010000006.1"/>
</dbReference>
<keyword evidence="2" id="KW-0732">Signal</keyword>
<dbReference type="PROSITE" id="PS51257">
    <property type="entry name" value="PROKAR_LIPOPROTEIN"/>
    <property type="match status" value="1"/>
</dbReference>
<dbReference type="EMBL" id="BAABBE010000006">
    <property type="protein sequence ID" value="GAA3637270.1"/>
    <property type="molecule type" value="Genomic_DNA"/>
</dbReference>
<name>A0ABP7AQ29_9PSEU</name>
<evidence type="ECO:0008006" key="5">
    <source>
        <dbReference type="Google" id="ProtNLM"/>
    </source>
</evidence>